<evidence type="ECO:0000313" key="4">
    <source>
        <dbReference type="EMBL" id="BAJ63884.1"/>
    </source>
</evidence>
<proteinExistence type="predicted"/>
<organism evidence="4 5">
    <name type="scientific">Anaerolinea thermophila (strain DSM 14523 / JCM 11388 / NBRC 100420 / UNI-1)</name>
    <dbReference type="NCBI Taxonomy" id="926569"/>
    <lineage>
        <taxon>Bacteria</taxon>
        <taxon>Bacillati</taxon>
        <taxon>Chloroflexota</taxon>
        <taxon>Anaerolineae</taxon>
        <taxon>Anaerolineales</taxon>
        <taxon>Anaerolineaceae</taxon>
        <taxon>Anaerolinea</taxon>
    </lineage>
</organism>
<dbReference type="eggNOG" id="COG4991">
    <property type="taxonomic scope" value="Bacteria"/>
</dbReference>
<sequence>MNRQKAFVTFSLLLFILLLFLLSIPQSALANDVAQLPTVAIPTVTSTPSGPMAIVVPGSETQINLRSGPGMFYDKVGVLLVGQKVPAKGKSPGGAWILVEYPGVQGGQAWVFANYVRIDPPRELPVVEIPPTPTPQVTNTIDPTLAAKFIVTVAPTRLPTYTPPPPLNVPTFQSQGSIAPAGIPMGLIILGCAALGVFFGLISFVRSR</sequence>
<evidence type="ECO:0000313" key="5">
    <source>
        <dbReference type="Proteomes" id="UP000008922"/>
    </source>
</evidence>
<evidence type="ECO:0000256" key="1">
    <source>
        <dbReference type="SAM" id="Phobius"/>
    </source>
</evidence>
<keyword evidence="1" id="KW-0472">Membrane</keyword>
<dbReference type="InParanoid" id="E8N620"/>
<dbReference type="SMART" id="SM00287">
    <property type="entry name" value="SH3b"/>
    <property type="match status" value="1"/>
</dbReference>
<dbReference type="AlphaFoldDB" id="E8N620"/>
<accession>E8N620</accession>
<dbReference type="STRING" id="926569.ANT_18580"/>
<dbReference type="Proteomes" id="UP000008922">
    <property type="component" value="Chromosome"/>
</dbReference>
<feature type="domain" description="SH3b" evidence="3">
    <location>
        <begin position="50"/>
        <end position="120"/>
    </location>
</feature>
<keyword evidence="5" id="KW-1185">Reference proteome</keyword>
<evidence type="ECO:0000256" key="2">
    <source>
        <dbReference type="SAM" id="SignalP"/>
    </source>
</evidence>
<keyword evidence="2" id="KW-0732">Signal</keyword>
<feature type="signal peptide" evidence="2">
    <location>
        <begin position="1"/>
        <end position="30"/>
    </location>
</feature>
<dbReference type="KEGG" id="atm:ANT_18580"/>
<dbReference type="HOGENOM" id="CLU_1318717_0_0_0"/>
<feature type="chain" id="PRO_5003228654" description="SH3b domain-containing protein" evidence="2">
    <location>
        <begin position="31"/>
        <end position="208"/>
    </location>
</feature>
<dbReference type="EMBL" id="AP012029">
    <property type="protein sequence ID" value="BAJ63884.1"/>
    <property type="molecule type" value="Genomic_DNA"/>
</dbReference>
<dbReference type="InterPro" id="IPR003646">
    <property type="entry name" value="SH3-like_bac-type"/>
</dbReference>
<protein>
    <recommendedName>
        <fullName evidence="3">SH3b domain-containing protein</fullName>
    </recommendedName>
</protein>
<dbReference type="Gene3D" id="2.30.30.40">
    <property type="entry name" value="SH3 Domains"/>
    <property type="match status" value="1"/>
</dbReference>
<name>E8N620_ANATU</name>
<dbReference type="RefSeq" id="WP_013560261.1">
    <property type="nucleotide sequence ID" value="NC_014960.1"/>
</dbReference>
<dbReference type="OrthoDB" id="163971at2"/>
<dbReference type="Pfam" id="PF08239">
    <property type="entry name" value="SH3_3"/>
    <property type="match status" value="1"/>
</dbReference>
<reference evidence="4 5" key="1">
    <citation type="submission" date="2010-12" db="EMBL/GenBank/DDBJ databases">
        <title>Whole genome sequence of Anaerolinea thermophila UNI-1.</title>
        <authorList>
            <person name="Narita-Yamada S."/>
            <person name="Kishi E."/>
            <person name="Watanabe Y."/>
            <person name="Takasaki K."/>
            <person name="Ankai A."/>
            <person name="Oguchi A."/>
            <person name="Fukui S."/>
            <person name="Takahashi M."/>
            <person name="Yashiro I."/>
            <person name="Hosoyama A."/>
            <person name="Sekiguchi Y."/>
            <person name="Hanada S."/>
            <person name="Fujita N."/>
        </authorList>
    </citation>
    <scope>NUCLEOTIDE SEQUENCE [LARGE SCALE GENOMIC DNA]</scope>
    <source>
        <strain evidence="5">DSM 14523 / JCM 11388 / NBRC 100420 / UNI-1</strain>
    </source>
</reference>
<keyword evidence="1" id="KW-0812">Transmembrane</keyword>
<dbReference type="PROSITE" id="PS51781">
    <property type="entry name" value="SH3B"/>
    <property type="match status" value="1"/>
</dbReference>
<keyword evidence="1" id="KW-1133">Transmembrane helix</keyword>
<evidence type="ECO:0000259" key="3">
    <source>
        <dbReference type="PROSITE" id="PS51781"/>
    </source>
</evidence>
<gene>
    <name evidence="4" type="ordered locus">ANT_18580</name>
</gene>
<feature type="transmembrane region" description="Helical" evidence="1">
    <location>
        <begin position="183"/>
        <end position="205"/>
    </location>
</feature>